<evidence type="ECO:0000313" key="10">
    <source>
        <dbReference type="EMBL" id="CQR25099.1"/>
    </source>
</evidence>
<dbReference type="GO" id="GO:0008899">
    <property type="term" value="F:homoserine O-succinyltransferase activity"/>
    <property type="evidence" value="ECO:0007669"/>
    <property type="project" value="UniProtKB-UniRule"/>
</dbReference>
<dbReference type="UniPathway" id="UPA00051">
    <property type="reaction ID" value="UER00074"/>
</dbReference>
<dbReference type="InterPro" id="IPR029062">
    <property type="entry name" value="Class_I_gatase-like"/>
</dbReference>
<dbReference type="STRING" id="1608583.BN1356_01440"/>
<dbReference type="PIRSF" id="PIRSF000450">
    <property type="entry name" value="H_ser_succinyltr"/>
    <property type="match status" value="1"/>
</dbReference>
<comment type="function">
    <text evidence="8">Transfers an acetyl group from acetyl-CoA to L-homoserine, forming acetyl-L-homoserine.</text>
</comment>
<organism evidence="10 11">
    <name type="scientific">Streptococcus varani</name>
    <dbReference type="NCBI Taxonomy" id="1608583"/>
    <lineage>
        <taxon>Bacteria</taxon>
        <taxon>Bacillati</taxon>
        <taxon>Bacillota</taxon>
        <taxon>Bacilli</taxon>
        <taxon>Lactobacillales</taxon>
        <taxon>Streptococcaceae</taxon>
        <taxon>Streptococcus</taxon>
    </lineage>
</organism>
<keyword evidence="4 8" id="KW-0808">Transferase</keyword>
<dbReference type="GO" id="GO:0019281">
    <property type="term" value="P:L-methionine biosynthetic process from homoserine via O-succinyl-L-homoserine and cystathionine"/>
    <property type="evidence" value="ECO:0007669"/>
    <property type="project" value="InterPro"/>
</dbReference>
<dbReference type="EC" id="2.3.1.31" evidence="8"/>
<dbReference type="CDD" id="cd03131">
    <property type="entry name" value="GATase1_HTS"/>
    <property type="match status" value="1"/>
</dbReference>
<keyword evidence="3 8" id="KW-0028">Amino-acid biosynthesis</keyword>
<feature type="active site" description="Acyl-thioester intermediate" evidence="8 9">
    <location>
        <position position="142"/>
    </location>
</feature>
<dbReference type="AlphaFoldDB" id="A0A0E4H4M8"/>
<keyword evidence="11" id="KW-1185">Reference proteome</keyword>
<keyword evidence="5 8" id="KW-0486">Methionine biosynthesis</keyword>
<comment type="catalytic activity">
    <reaction evidence="7 8">
        <text>L-homoserine + acetyl-CoA = O-acetyl-L-homoserine + CoA</text>
        <dbReference type="Rhea" id="RHEA:13701"/>
        <dbReference type="ChEBI" id="CHEBI:57287"/>
        <dbReference type="ChEBI" id="CHEBI:57288"/>
        <dbReference type="ChEBI" id="CHEBI:57476"/>
        <dbReference type="ChEBI" id="CHEBI:57716"/>
        <dbReference type="EC" id="2.3.1.31"/>
    </reaction>
</comment>
<feature type="site" description="Important for substrate specificity" evidence="8">
    <location>
        <position position="192"/>
    </location>
</feature>
<feature type="binding site" evidence="8">
    <location>
        <position position="163"/>
    </location>
    <ligand>
        <name>substrate</name>
    </ligand>
</feature>
<dbReference type="InterPro" id="IPR005697">
    <property type="entry name" value="HST_MetA"/>
</dbReference>
<dbReference type="InterPro" id="IPR033752">
    <property type="entry name" value="MetA_family"/>
</dbReference>
<name>A0A0E4H4M8_9STRE</name>
<comment type="similarity">
    <text evidence="8">Belongs to the MetA family.</text>
</comment>
<dbReference type="OrthoDB" id="9772423at2"/>
<dbReference type="NCBIfam" id="TIGR01001">
    <property type="entry name" value="metA"/>
    <property type="match status" value="1"/>
</dbReference>
<reference evidence="11" key="1">
    <citation type="submission" date="2015-03" db="EMBL/GenBank/DDBJ databases">
        <authorList>
            <person name="Urmite Genomes"/>
        </authorList>
    </citation>
    <scope>NUCLEOTIDE SEQUENCE [LARGE SCALE GENOMIC DNA]</scope>
    <source>
        <strain evidence="11">FF10</strain>
    </source>
</reference>
<feature type="binding site" evidence="8">
    <location>
        <position position="249"/>
    </location>
    <ligand>
        <name>substrate</name>
    </ligand>
</feature>
<dbReference type="RefSeq" id="WP_093650684.1">
    <property type="nucleotide sequence ID" value="NZ_CTEN01000003.1"/>
</dbReference>
<accession>A0A0E4H4M8</accession>
<evidence type="ECO:0000256" key="4">
    <source>
        <dbReference type="ARBA" id="ARBA00022679"/>
    </source>
</evidence>
<dbReference type="Pfam" id="PF04204">
    <property type="entry name" value="HTS"/>
    <property type="match status" value="1"/>
</dbReference>
<proteinExistence type="inferred from homology"/>
<dbReference type="GO" id="GO:0005737">
    <property type="term" value="C:cytoplasm"/>
    <property type="evidence" value="ECO:0007669"/>
    <property type="project" value="UniProtKB-SubCell"/>
</dbReference>
<sequence length="313" mass="36155">MPIKIEKSLPAVDILRTENIFVMDDSRAKHQDIRPLNILILNLMPQKIVTETQLLRLLANTPLQLEVEFLYMVTHRSKTTHESHMEQFYKTFEQVQDKFYDGLIITGAPVENLAFEEVDYWQELVALLDWSKDHVYSTLHICWGAQAGLYARYGIEKHNMSEKLSGVYSQEVINTDSPLMRGFDDVYTAPHSRYTEVRKEDIDGMDHLEVLASGDDVGLSVLATKDMREVYSFGHLEYDRDTLAKEYHRDLGAGLKPHLPVNYFKGKNPDSRPALTWNLAAAQFFNNWINYAVYQETPYDWNMVELSSHSASL</sequence>
<feature type="binding site" evidence="8">
    <location>
        <position position="192"/>
    </location>
    <ligand>
        <name>substrate</name>
    </ligand>
</feature>
<gene>
    <name evidence="8" type="primary">metAA</name>
    <name evidence="10" type="ORF">BN1356_01440</name>
</gene>
<evidence type="ECO:0000256" key="9">
    <source>
        <dbReference type="PIRSR" id="PIRSR000450-1"/>
    </source>
</evidence>
<dbReference type="PANTHER" id="PTHR20919">
    <property type="entry name" value="HOMOSERINE O-SUCCINYLTRANSFERASE"/>
    <property type="match status" value="1"/>
</dbReference>
<comment type="pathway">
    <text evidence="8">Amino-acid biosynthesis; L-methionine biosynthesis via de novo pathway; O-acetyl-L-homoserine from L-homoserine: step 1/1.</text>
</comment>
<dbReference type="FunFam" id="3.40.50.880:FF:000004">
    <property type="entry name" value="Homoserine O-succinyltransferase"/>
    <property type="match status" value="1"/>
</dbReference>
<feature type="site" description="Important for acyl-CoA specificity" evidence="8">
    <location>
        <position position="111"/>
    </location>
</feature>
<dbReference type="GO" id="GO:0004414">
    <property type="term" value="F:homoserine O-acetyltransferase activity"/>
    <property type="evidence" value="ECO:0007669"/>
    <property type="project" value="UniProtKB-EC"/>
</dbReference>
<dbReference type="SUPFAM" id="SSF52317">
    <property type="entry name" value="Class I glutamine amidotransferase-like"/>
    <property type="match status" value="1"/>
</dbReference>
<evidence type="ECO:0000256" key="6">
    <source>
        <dbReference type="ARBA" id="ARBA00023315"/>
    </source>
</evidence>
<keyword evidence="2 8" id="KW-0963">Cytoplasm</keyword>
<dbReference type="Gene3D" id="3.40.50.880">
    <property type="match status" value="1"/>
</dbReference>
<evidence type="ECO:0000256" key="2">
    <source>
        <dbReference type="ARBA" id="ARBA00022490"/>
    </source>
</evidence>
<protein>
    <recommendedName>
        <fullName evidence="8">Homoserine O-acetyltransferase</fullName>
        <shortName evidence="8">HAT</shortName>
        <ecNumber evidence="8">2.3.1.31</ecNumber>
    </recommendedName>
    <alternativeName>
        <fullName evidence="8">Homoserine transacetylase</fullName>
        <shortName evidence="8">HTA</shortName>
    </alternativeName>
</protein>
<dbReference type="HAMAP" id="MF_00295">
    <property type="entry name" value="MetA_acyltransf"/>
    <property type="match status" value="1"/>
</dbReference>
<evidence type="ECO:0000256" key="8">
    <source>
        <dbReference type="HAMAP-Rule" id="MF_00295"/>
    </source>
</evidence>
<evidence type="ECO:0000256" key="7">
    <source>
        <dbReference type="ARBA" id="ARBA00049043"/>
    </source>
</evidence>
<feature type="active site" description="Proton acceptor" evidence="8">
    <location>
        <position position="235"/>
    </location>
</feature>
<keyword evidence="6 8" id="KW-0012">Acyltransferase</keyword>
<evidence type="ECO:0000256" key="5">
    <source>
        <dbReference type="ARBA" id="ARBA00023167"/>
    </source>
</evidence>
<evidence type="ECO:0000256" key="1">
    <source>
        <dbReference type="ARBA" id="ARBA00004496"/>
    </source>
</evidence>
<comment type="subcellular location">
    <subcellularLocation>
        <location evidence="1 8">Cytoplasm</location>
    </subcellularLocation>
</comment>
<evidence type="ECO:0000256" key="3">
    <source>
        <dbReference type="ARBA" id="ARBA00022605"/>
    </source>
</evidence>
<dbReference type="Proteomes" id="UP000198604">
    <property type="component" value="Unassembled WGS sequence"/>
</dbReference>
<feature type="active site" evidence="8">
    <location>
        <position position="237"/>
    </location>
</feature>
<comment type="caution">
    <text evidence="8">Lacks conserved residue(s) required for the propagation of feature annotation.</text>
</comment>
<evidence type="ECO:0000313" key="11">
    <source>
        <dbReference type="Proteomes" id="UP000198604"/>
    </source>
</evidence>
<dbReference type="PANTHER" id="PTHR20919:SF0">
    <property type="entry name" value="HOMOSERINE O-SUCCINYLTRANSFERASE"/>
    <property type="match status" value="1"/>
</dbReference>
<dbReference type="EMBL" id="CTEN01000003">
    <property type="protein sequence ID" value="CQR25099.1"/>
    <property type="molecule type" value="Genomic_DNA"/>
</dbReference>